<sequence>MLVSACGSAKKLYEQGDYYQAVIKSADKLRKNADHKKTKEALKVAYPLAVEELLAQVARAKTVSPDFQNTESIYPLEKLNHMYDEIKRSPGALRVIPNPTSYYQQLAHVKLAAAGEQYEAGLKELRAGSRQRAKEAYAYFQMANKYQPGYEDVRQKIEEAYNLSILTVLVQLQPVQSQAYQLSGDFFYDQVVKVFREIESDEFIRFYTPNEARRVRLEKPHQVLTMNFVDFRVGDTRTLERVEKVERDSVVVGTVQLDDGTTKKVYNTVSAKLTIRKMEVLSAGRLRMSVQDGYARTILTKEDFGGEFVWFNEWGSFNGDERALSRDQLAICNAKMLMPPPPQDLFVEFTKPIYSQVRTHLRRFYDGY</sequence>
<keyword evidence="2" id="KW-1185">Reference proteome</keyword>
<protein>
    <submittedName>
        <fullName evidence="1">Uncharacterized protein</fullName>
    </submittedName>
</protein>
<evidence type="ECO:0000313" key="2">
    <source>
        <dbReference type="Proteomes" id="UP000184474"/>
    </source>
</evidence>
<proteinExistence type="predicted"/>
<name>A0A1M6KEU3_REIAG</name>
<reference evidence="2" key="1">
    <citation type="submission" date="2016-11" db="EMBL/GenBank/DDBJ databases">
        <authorList>
            <person name="Varghese N."/>
            <person name="Submissions S."/>
        </authorList>
    </citation>
    <scope>NUCLEOTIDE SEQUENCE [LARGE SCALE GENOMIC DNA]</scope>
    <source>
        <strain evidence="2">DSM 26134</strain>
    </source>
</reference>
<dbReference type="Proteomes" id="UP000184474">
    <property type="component" value="Unassembled WGS sequence"/>
</dbReference>
<dbReference type="STRING" id="156994.SAMN04488028_101551"/>
<dbReference type="EMBL" id="FRAA01000001">
    <property type="protein sequence ID" value="SHJ57486.1"/>
    <property type="molecule type" value="Genomic_DNA"/>
</dbReference>
<organism evidence="1 2">
    <name type="scientific">Reichenbachiella agariperforans</name>
    <dbReference type="NCBI Taxonomy" id="156994"/>
    <lineage>
        <taxon>Bacteria</taxon>
        <taxon>Pseudomonadati</taxon>
        <taxon>Bacteroidota</taxon>
        <taxon>Cytophagia</taxon>
        <taxon>Cytophagales</taxon>
        <taxon>Reichenbachiellaceae</taxon>
        <taxon>Reichenbachiella</taxon>
    </lineage>
</organism>
<dbReference type="AlphaFoldDB" id="A0A1M6KEU3"/>
<accession>A0A1M6KEU3</accession>
<gene>
    <name evidence="1" type="ORF">SAMN04488028_101551</name>
</gene>
<evidence type="ECO:0000313" key="1">
    <source>
        <dbReference type="EMBL" id="SHJ57486.1"/>
    </source>
</evidence>